<dbReference type="AlphaFoldDB" id="A0AAV7I475"/>
<dbReference type="EMBL" id="JAHXZJ010002237">
    <property type="protein sequence ID" value="KAH0546115.1"/>
    <property type="molecule type" value="Genomic_DNA"/>
</dbReference>
<sequence length="141" mass="16040">MALLGIAAIRHDSVISYWPTSSCVSQVHLLRHTKHNIARGMEIESFSPVSFETRHRILLVWNRQQPSSSLRSDSRSTIHESLTNIAALLAAMIIFEERFVAFFGLSHYSELSTLHYAKAEAKDCWCCCCWLLNKRRGSGCQ</sequence>
<keyword evidence="2" id="KW-1185">Reference proteome</keyword>
<protein>
    <submittedName>
        <fullName evidence="1">Uncharacterized protein</fullName>
    </submittedName>
</protein>
<evidence type="ECO:0000313" key="1">
    <source>
        <dbReference type="EMBL" id="KAH0546115.1"/>
    </source>
</evidence>
<evidence type="ECO:0000313" key="2">
    <source>
        <dbReference type="Proteomes" id="UP000826195"/>
    </source>
</evidence>
<dbReference type="Proteomes" id="UP000826195">
    <property type="component" value="Unassembled WGS sequence"/>
</dbReference>
<comment type="caution">
    <text evidence="1">The sequence shown here is derived from an EMBL/GenBank/DDBJ whole genome shotgun (WGS) entry which is preliminary data.</text>
</comment>
<accession>A0AAV7I475</accession>
<proteinExistence type="predicted"/>
<reference evidence="1 2" key="1">
    <citation type="journal article" date="2021" name="J. Hered.">
        <title>A chromosome-level genome assembly of the parasitoid wasp, Cotesia glomerata (Hymenoptera: Braconidae).</title>
        <authorList>
            <person name="Pinto B.J."/>
            <person name="Weis J.J."/>
            <person name="Gamble T."/>
            <person name="Ode P.J."/>
            <person name="Paul R."/>
            <person name="Zaspel J.M."/>
        </authorList>
    </citation>
    <scope>NUCLEOTIDE SEQUENCE [LARGE SCALE GENOMIC DNA]</scope>
    <source>
        <strain evidence="1">CgM1</strain>
    </source>
</reference>
<gene>
    <name evidence="1" type="ORF">KQX54_006676</name>
</gene>
<name>A0AAV7I475_COTGL</name>
<organism evidence="1 2">
    <name type="scientific">Cotesia glomerata</name>
    <name type="common">Lepidopteran parasitic wasp</name>
    <name type="synonym">Apanteles glomeratus</name>
    <dbReference type="NCBI Taxonomy" id="32391"/>
    <lineage>
        <taxon>Eukaryota</taxon>
        <taxon>Metazoa</taxon>
        <taxon>Ecdysozoa</taxon>
        <taxon>Arthropoda</taxon>
        <taxon>Hexapoda</taxon>
        <taxon>Insecta</taxon>
        <taxon>Pterygota</taxon>
        <taxon>Neoptera</taxon>
        <taxon>Endopterygota</taxon>
        <taxon>Hymenoptera</taxon>
        <taxon>Apocrita</taxon>
        <taxon>Ichneumonoidea</taxon>
        <taxon>Braconidae</taxon>
        <taxon>Microgastrinae</taxon>
        <taxon>Cotesia</taxon>
    </lineage>
</organism>